<organism evidence="1 2">
    <name type="scientific">Racocetra persica</name>
    <dbReference type="NCBI Taxonomy" id="160502"/>
    <lineage>
        <taxon>Eukaryota</taxon>
        <taxon>Fungi</taxon>
        <taxon>Fungi incertae sedis</taxon>
        <taxon>Mucoromycota</taxon>
        <taxon>Glomeromycotina</taxon>
        <taxon>Glomeromycetes</taxon>
        <taxon>Diversisporales</taxon>
        <taxon>Gigasporaceae</taxon>
        <taxon>Racocetra</taxon>
    </lineage>
</organism>
<gene>
    <name evidence="1" type="ORF">RPERSI_LOCUS20061</name>
</gene>
<feature type="non-terminal residue" evidence="1">
    <location>
        <position position="1"/>
    </location>
</feature>
<dbReference type="Proteomes" id="UP000789920">
    <property type="component" value="Unassembled WGS sequence"/>
</dbReference>
<evidence type="ECO:0000313" key="2">
    <source>
        <dbReference type="Proteomes" id="UP000789920"/>
    </source>
</evidence>
<proteinExistence type="predicted"/>
<name>A0ACA9RK07_9GLOM</name>
<protein>
    <submittedName>
        <fullName evidence="1">27833_t:CDS:1</fullName>
    </submittedName>
</protein>
<accession>A0ACA9RK07</accession>
<feature type="non-terminal residue" evidence="1">
    <location>
        <position position="416"/>
    </location>
</feature>
<evidence type="ECO:0000313" key="1">
    <source>
        <dbReference type="EMBL" id="CAG8795949.1"/>
    </source>
</evidence>
<reference evidence="1" key="1">
    <citation type="submission" date="2021-06" db="EMBL/GenBank/DDBJ databases">
        <authorList>
            <person name="Kallberg Y."/>
            <person name="Tangrot J."/>
            <person name="Rosling A."/>
        </authorList>
    </citation>
    <scope>NUCLEOTIDE SEQUENCE</scope>
    <source>
        <strain evidence="1">MA461A</strain>
    </source>
</reference>
<dbReference type="EMBL" id="CAJVQC010056007">
    <property type="protein sequence ID" value="CAG8795949.1"/>
    <property type="molecule type" value="Genomic_DNA"/>
</dbReference>
<comment type="caution">
    <text evidence="1">The sequence shown here is derived from an EMBL/GenBank/DDBJ whole genome shotgun (WGS) entry which is preliminary data.</text>
</comment>
<keyword evidence="2" id="KW-1185">Reference proteome</keyword>
<sequence>SNQDDHRFLISKGALDEMLSCCSHVYIGKGNDFSDGIFPNTDVIPLNPDILESIRNLNTDLNNDGLRVIAVAFKRMKERVEFSIAHESDLILVGLCFFLYPPKQSAKPAIEELMKYNVEVKVLTGDSPVVCRKVCEEINLPIKSIVTTTDLEGLDDTQLEDIAEKATIFAKLTPLQKANIVNALKRRNHIVGFLGDGINDAPAIRESDVGISVDEGTDIAKESADIILLEKSLMVLSYGVIRGRLTYGNTIKYIKMAISSNFGNVFSLMVASFWLPFLPMAPIHVIVQNLLYDFSQSTIPWDRMDPDFLVHPKRWATKGIFRFMVFIGPVKTGWFVEGLLTQTLIVHVIRTPKIPFIQSTASLPVLLSIPVIMLIGIAIPFSPLNVFVSMTPLPGFYFLYLLSVLVGYLTLTSFVK</sequence>